<dbReference type="EMBL" id="AEJC01000474">
    <property type="protein sequence ID" value="EKX62964.1"/>
    <property type="molecule type" value="Genomic_DNA"/>
</dbReference>
<dbReference type="AlphaFoldDB" id="L1KQX3"/>
<keyword evidence="2" id="KW-1185">Reference proteome</keyword>
<organism evidence="1 2">
    <name type="scientific">Streptomyces ipomoeae 91-03</name>
    <dbReference type="NCBI Taxonomy" id="698759"/>
    <lineage>
        <taxon>Bacteria</taxon>
        <taxon>Bacillati</taxon>
        <taxon>Actinomycetota</taxon>
        <taxon>Actinomycetes</taxon>
        <taxon>Kitasatosporales</taxon>
        <taxon>Streptomycetaceae</taxon>
        <taxon>Streptomyces</taxon>
    </lineage>
</organism>
<proteinExistence type="predicted"/>
<evidence type="ECO:0000313" key="2">
    <source>
        <dbReference type="Proteomes" id="UP000010411"/>
    </source>
</evidence>
<sequence length="48" mass="5329">MEVVKSGHGQLGRGWAELVKSLLLPAVAEQEIPHVPQMCDGRVLYVWT</sequence>
<evidence type="ECO:0000313" key="1">
    <source>
        <dbReference type="EMBL" id="EKX62964.1"/>
    </source>
</evidence>
<protein>
    <submittedName>
        <fullName evidence="1">Uncharacterized protein</fullName>
    </submittedName>
</protein>
<accession>L1KQX3</accession>
<name>L1KQX3_9ACTN</name>
<comment type="caution">
    <text evidence="1">The sequence shown here is derived from an EMBL/GenBank/DDBJ whole genome shotgun (WGS) entry which is preliminary data.</text>
</comment>
<reference evidence="1 2" key="1">
    <citation type="submission" date="2012-11" db="EMBL/GenBank/DDBJ databases">
        <authorList>
            <person name="Huguet-Tapia J.C."/>
            <person name="Durkin A.S."/>
            <person name="Pettis G.S."/>
            <person name="Badger J.H."/>
        </authorList>
    </citation>
    <scope>NUCLEOTIDE SEQUENCE [LARGE SCALE GENOMIC DNA]</scope>
    <source>
        <strain evidence="1 2">91-03</strain>
    </source>
</reference>
<gene>
    <name evidence="1" type="ORF">STRIP9103_04990</name>
</gene>
<dbReference type="Proteomes" id="UP000010411">
    <property type="component" value="Unassembled WGS sequence"/>
</dbReference>